<keyword evidence="1" id="KW-0812">Transmembrane</keyword>
<dbReference type="PANTHER" id="PTHR23526">
    <property type="entry name" value="INTEGRAL MEMBRANE TRANSPORT PROTEIN-RELATED"/>
    <property type="match status" value="1"/>
</dbReference>
<feature type="transmembrane region" description="Helical" evidence="1">
    <location>
        <begin position="324"/>
        <end position="341"/>
    </location>
</feature>
<feature type="transmembrane region" description="Helical" evidence="1">
    <location>
        <begin position="106"/>
        <end position="127"/>
    </location>
</feature>
<dbReference type="PANTHER" id="PTHR23526:SF2">
    <property type="entry name" value="MAJOR FACILITATOR SUPERFAMILY (MFS) PROFILE DOMAIN-CONTAINING PROTEIN"/>
    <property type="match status" value="1"/>
</dbReference>
<feature type="transmembrane region" description="Helical" evidence="1">
    <location>
        <begin position="409"/>
        <end position="430"/>
    </location>
</feature>
<feature type="transmembrane region" description="Helical" evidence="1">
    <location>
        <begin position="201"/>
        <end position="220"/>
    </location>
</feature>
<gene>
    <name evidence="2" type="ORF">RSO68_09515</name>
</gene>
<reference evidence="3" key="1">
    <citation type="submission" date="2023-07" db="EMBL/GenBank/DDBJ databases">
        <title>Substrates and metabolic shifts associated with increased methane emissions in unrestored hypersaline salterns.</title>
        <authorList>
            <person name="Bueno De Mesquita C.P."/>
            <person name="Tringe S.G."/>
        </authorList>
    </citation>
    <scope>NUCLEOTIDE SEQUENCE [LARGE SCALE GENOMIC DNA]</scope>
    <source>
        <strain evidence="3">I4</strain>
    </source>
</reference>
<feature type="transmembrane region" description="Helical" evidence="1">
    <location>
        <begin position="347"/>
        <end position="364"/>
    </location>
</feature>
<comment type="caution">
    <text evidence="2">The sequence shown here is derived from an EMBL/GenBank/DDBJ whole genome shotgun (WGS) entry which is preliminary data.</text>
</comment>
<evidence type="ECO:0000256" key="1">
    <source>
        <dbReference type="SAM" id="Phobius"/>
    </source>
</evidence>
<organism evidence="2 3">
    <name type="scientific">Halomonas saccharevitans</name>
    <dbReference type="NCBI Taxonomy" id="416872"/>
    <lineage>
        <taxon>Bacteria</taxon>
        <taxon>Pseudomonadati</taxon>
        <taxon>Pseudomonadota</taxon>
        <taxon>Gammaproteobacteria</taxon>
        <taxon>Oceanospirillales</taxon>
        <taxon>Halomonadaceae</taxon>
        <taxon>Halomonas</taxon>
    </lineage>
</organism>
<proteinExistence type="predicted"/>
<evidence type="ECO:0000313" key="3">
    <source>
        <dbReference type="Proteomes" id="UP001255917"/>
    </source>
</evidence>
<sequence length="437" mass="45358">MAGPEISQTRLYEWLTGDDDSRMCRDIPDEACQEQPRNFFLHLAASLGNKLADELASARLVLPWLLGMIGAPLWMVGLLVPIREAGALLPQVFIAGFIRLKPERKWAWVLGGVLQAIAAGLLALLALFGQGGVGGALVLAALVVLSLARGISSIATKDVLGKTIAKQRRGTLMGWSGSVAGGVTLAAGGVLVLLGDRPGELALAALLGVAALGWAVNAFCAARIEEVPGAVEGGENAWDSIKTGLHLLRDDHDFLHFNIARALLLASALALPYVALLGQQQSGTELGGLGILIVVSGLAGMLASPLWGKRADASSRRVMRDGGLGTAVGCLLGAAFAWLPGAWSETVWPYALVYALLVIVHSGVRLGRKTYVVDMAGADNRALYVALSNTLTGVLMLAVGGIVGLLAQWLGSAGLLAVLALMGLAAAASAQRLPEVE</sequence>
<dbReference type="InterPro" id="IPR036259">
    <property type="entry name" value="MFS_trans_sf"/>
</dbReference>
<keyword evidence="1" id="KW-0472">Membrane</keyword>
<dbReference type="Gene3D" id="1.20.1250.20">
    <property type="entry name" value="MFS general substrate transporter like domains"/>
    <property type="match status" value="1"/>
</dbReference>
<feature type="transmembrane region" description="Helical" evidence="1">
    <location>
        <begin position="133"/>
        <end position="151"/>
    </location>
</feature>
<dbReference type="RefSeq" id="WP_315586425.1">
    <property type="nucleotide sequence ID" value="NZ_JAVXUR010000003.1"/>
</dbReference>
<dbReference type="InterPro" id="IPR052528">
    <property type="entry name" value="Sugar_transport-like"/>
</dbReference>
<evidence type="ECO:0000313" key="2">
    <source>
        <dbReference type="EMBL" id="MDT8879710.1"/>
    </source>
</evidence>
<protein>
    <submittedName>
        <fullName evidence="2">MFS transporter</fullName>
    </submittedName>
</protein>
<feature type="transmembrane region" description="Helical" evidence="1">
    <location>
        <begin position="286"/>
        <end position="303"/>
    </location>
</feature>
<dbReference type="EMBL" id="JAVXUR010000003">
    <property type="protein sequence ID" value="MDT8879710.1"/>
    <property type="molecule type" value="Genomic_DNA"/>
</dbReference>
<dbReference type="Proteomes" id="UP001255917">
    <property type="component" value="Unassembled WGS sequence"/>
</dbReference>
<feature type="transmembrane region" description="Helical" evidence="1">
    <location>
        <begin position="254"/>
        <end position="274"/>
    </location>
</feature>
<keyword evidence="3" id="KW-1185">Reference proteome</keyword>
<name>A0ABU3NEV3_9GAMM</name>
<dbReference type="SUPFAM" id="SSF103473">
    <property type="entry name" value="MFS general substrate transporter"/>
    <property type="match status" value="1"/>
</dbReference>
<feature type="transmembrane region" description="Helical" evidence="1">
    <location>
        <begin position="61"/>
        <end position="80"/>
    </location>
</feature>
<keyword evidence="1" id="KW-1133">Transmembrane helix</keyword>
<feature type="transmembrane region" description="Helical" evidence="1">
    <location>
        <begin position="172"/>
        <end position="195"/>
    </location>
</feature>
<accession>A0ABU3NEV3</accession>
<feature type="transmembrane region" description="Helical" evidence="1">
    <location>
        <begin position="384"/>
        <end position="403"/>
    </location>
</feature>